<feature type="region of interest" description="Disordered" evidence="1">
    <location>
        <begin position="1"/>
        <end position="21"/>
    </location>
</feature>
<proteinExistence type="predicted"/>
<gene>
    <name evidence="2" type="ORF">OH76DRAFT_843577</name>
</gene>
<dbReference type="Proteomes" id="UP000256964">
    <property type="component" value="Unassembled WGS sequence"/>
</dbReference>
<evidence type="ECO:0000313" key="2">
    <source>
        <dbReference type="EMBL" id="RDX54839.1"/>
    </source>
</evidence>
<keyword evidence="3" id="KW-1185">Reference proteome</keyword>
<sequence length="83" mass="9158">MSRGLPCSPWSNRHIPPSHSLLDHRRTSDVLRCPFIPRFGGILPSSANLPLVPSRMCEYSHRNAAFVAFCLASNIAIDRALGT</sequence>
<name>A0A371DQM6_9APHY</name>
<evidence type="ECO:0000313" key="3">
    <source>
        <dbReference type="Proteomes" id="UP000256964"/>
    </source>
</evidence>
<accession>A0A371DQM6</accession>
<dbReference type="EMBL" id="KZ857383">
    <property type="protein sequence ID" value="RDX54839.1"/>
    <property type="molecule type" value="Genomic_DNA"/>
</dbReference>
<organism evidence="2 3">
    <name type="scientific">Lentinus brumalis</name>
    <dbReference type="NCBI Taxonomy" id="2498619"/>
    <lineage>
        <taxon>Eukaryota</taxon>
        <taxon>Fungi</taxon>
        <taxon>Dikarya</taxon>
        <taxon>Basidiomycota</taxon>
        <taxon>Agaricomycotina</taxon>
        <taxon>Agaricomycetes</taxon>
        <taxon>Polyporales</taxon>
        <taxon>Polyporaceae</taxon>
        <taxon>Lentinus</taxon>
    </lineage>
</organism>
<evidence type="ECO:0000256" key="1">
    <source>
        <dbReference type="SAM" id="MobiDB-lite"/>
    </source>
</evidence>
<reference evidence="2 3" key="1">
    <citation type="journal article" date="2018" name="Biotechnol. Biofuels">
        <title>Integrative visual omics of the white-rot fungus Polyporus brumalis exposes the biotechnological potential of its oxidative enzymes for delignifying raw plant biomass.</title>
        <authorList>
            <person name="Miyauchi S."/>
            <person name="Rancon A."/>
            <person name="Drula E."/>
            <person name="Hage H."/>
            <person name="Chaduli D."/>
            <person name="Favel A."/>
            <person name="Grisel S."/>
            <person name="Henrissat B."/>
            <person name="Herpoel-Gimbert I."/>
            <person name="Ruiz-Duenas F.J."/>
            <person name="Chevret D."/>
            <person name="Hainaut M."/>
            <person name="Lin J."/>
            <person name="Wang M."/>
            <person name="Pangilinan J."/>
            <person name="Lipzen A."/>
            <person name="Lesage-Meessen L."/>
            <person name="Navarro D."/>
            <person name="Riley R."/>
            <person name="Grigoriev I.V."/>
            <person name="Zhou S."/>
            <person name="Raouche S."/>
            <person name="Rosso M.N."/>
        </authorList>
    </citation>
    <scope>NUCLEOTIDE SEQUENCE [LARGE SCALE GENOMIC DNA]</scope>
    <source>
        <strain evidence="2 3">BRFM 1820</strain>
    </source>
</reference>
<protein>
    <submittedName>
        <fullName evidence="2">Uncharacterized protein</fullName>
    </submittedName>
</protein>
<dbReference type="AlphaFoldDB" id="A0A371DQM6"/>